<evidence type="ECO:0000313" key="2">
    <source>
        <dbReference type="Proteomes" id="UP000016933"/>
    </source>
</evidence>
<organism evidence="1 2">
    <name type="scientific">Dothistroma septosporum (strain NZE10 / CBS 128990)</name>
    <name type="common">Red band needle blight fungus</name>
    <name type="synonym">Mycosphaerella pini</name>
    <dbReference type="NCBI Taxonomy" id="675120"/>
    <lineage>
        <taxon>Eukaryota</taxon>
        <taxon>Fungi</taxon>
        <taxon>Dikarya</taxon>
        <taxon>Ascomycota</taxon>
        <taxon>Pezizomycotina</taxon>
        <taxon>Dothideomycetes</taxon>
        <taxon>Dothideomycetidae</taxon>
        <taxon>Mycosphaerellales</taxon>
        <taxon>Mycosphaerellaceae</taxon>
        <taxon>Dothistroma</taxon>
    </lineage>
</organism>
<evidence type="ECO:0000313" key="1">
    <source>
        <dbReference type="EMBL" id="EME40921.1"/>
    </source>
</evidence>
<dbReference type="EMBL" id="KB446543">
    <property type="protein sequence ID" value="EME40921.1"/>
    <property type="molecule type" value="Genomic_DNA"/>
</dbReference>
<dbReference type="AlphaFoldDB" id="N1PHX2"/>
<dbReference type="HOGENOM" id="CLU_813872_0_0_1"/>
<keyword evidence="2" id="KW-1185">Reference proteome</keyword>
<dbReference type="OrthoDB" id="3637282at2759"/>
<dbReference type="Proteomes" id="UP000016933">
    <property type="component" value="Unassembled WGS sequence"/>
</dbReference>
<reference evidence="2" key="1">
    <citation type="journal article" date="2012" name="PLoS Genet.">
        <title>The genomes of the fungal plant pathogens Cladosporium fulvum and Dothistroma septosporum reveal adaptation to different hosts and lifestyles but also signatures of common ancestry.</title>
        <authorList>
            <person name="de Wit P.J.G.M."/>
            <person name="van der Burgt A."/>
            <person name="Oekmen B."/>
            <person name="Stergiopoulos I."/>
            <person name="Abd-Elsalam K.A."/>
            <person name="Aerts A.L."/>
            <person name="Bahkali A.H."/>
            <person name="Beenen H.G."/>
            <person name="Chettri P."/>
            <person name="Cox M.P."/>
            <person name="Datema E."/>
            <person name="de Vries R.P."/>
            <person name="Dhillon B."/>
            <person name="Ganley A.R."/>
            <person name="Griffiths S.A."/>
            <person name="Guo Y."/>
            <person name="Hamelin R.C."/>
            <person name="Henrissat B."/>
            <person name="Kabir M.S."/>
            <person name="Jashni M.K."/>
            <person name="Kema G."/>
            <person name="Klaubauf S."/>
            <person name="Lapidus A."/>
            <person name="Levasseur A."/>
            <person name="Lindquist E."/>
            <person name="Mehrabi R."/>
            <person name="Ohm R.A."/>
            <person name="Owen T.J."/>
            <person name="Salamov A."/>
            <person name="Schwelm A."/>
            <person name="Schijlen E."/>
            <person name="Sun H."/>
            <person name="van den Burg H.A."/>
            <person name="van Ham R.C.H.J."/>
            <person name="Zhang S."/>
            <person name="Goodwin S.B."/>
            <person name="Grigoriev I.V."/>
            <person name="Collemare J."/>
            <person name="Bradshaw R.E."/>
        </authorList>
    </citation>
    <scope>NUCLEOTIDE SEQUENCE [LARGE SCALE GENOMIC DNA]</scope>
    <source>
        <strain evidence="2">NZE10 / CBS 128990</strain>
    </source>
</reference>
<dbReference type="eggNOG" id="ENOG502RP14">
    <property type="taxonomic scope" value="Eukaryota"/>
</dbReference>
<name>N1PHX2_DOTSN</name>
<gene>
    <name evidence="1" type="ORF">DOTSEDRAFT_74466</name>
</gene>
<sequence>MVQFRGVSEHMGDYWKLQQHDSASLRRMLHSQHGLKWKSNGRPKTDKDRLAYLGTRLDRGLLLYDKCKPSELKQFCKARKVHCAHPFHQHKMAYMRRLETLDEDGPFDRLLSLPPELRLLIHEQHIEYLRVSANSAGCSESSESGDEAYYFFAVPPFAQVSRLVRNEVLPLLYTSFRFRIDLHQFVFSHQQLPSDERKSWSSSIQIQHNTIALFRHIHLLEFVTRIRLRADWDGCEEIGLSHGVFDSWDIDFTPGPRARLQRRTSFNDFASRHQADDEVQERAWNDIARRMGNIFTDAENLYGGDDYALLKLYARALARLYDTRLIWVQQPEFFMQSQWFE</sequence>
<reference evidence="1 2" key="2">
    <citation type="journal article" date="2012" name="PLoS Pathog.">
        <title>Diverse lifestyles and strategies of plant pathogenesis encoded in the genomes of eighteen Dothideomycetes fungi.</title>
        <authorList>
            <person name="Ohm R.A."/>
            <person name="Feau N."/>
            <person name="Henrissat B."/>
            <person name="Schoch C.L."/>
            <person name="Horwitz B.A."/>
            <person name="Barry K.W."/>
            <person name="Condon B.J."/>
            <person name="Copeland A.C."/>
            <person name="Dhillon B."/>
            <person name="Glaser F."/>
            <person name="Hesse C.N."/>
            <person name="Kosti I."/>
            <person name="LaButti K."/>
            <person name="Lindquist E.A."/>
            <person name="Lucas S."/>
            <person name="Salamov A.A."/>
            <person name="Bradshaw R.E."/>
            <person name="Ciuffetti L."/>
            <person name="Hamelin R.C."/>
            <person name="Kema G.H.J."/>
            <person name="Lawrence C."/>
            <person name="Scott J.A."/>
            <person name="Spatafora J.W."/>
            <person name="Turgeon B.G."/>
            <person name="de Wit P.J.G.M."/>
            <person name="Zhong S."/>
            <person name="Goodwin S.B."/>
            <person name="Grigoriev I.V."/>
        </authorList>
    </citation>
    <scope>NUCLEOTIDE SEQUENCE [LARGE SCALE GENOMIC DNA]</scope>
    <source>
        <strain evidence="2">NZE10 / CBS 128990</strain>
    </source>
</reference>
<protein>
    <submittedName>
        <fullName evidence="1">Uncharacterized protein</fullName>
    </submittedName>
</protein>
<accession>N1PHX2</accession>
<proteinExistence type="predicted"/>
<dbReference type="OMA" id="NDIARRM"/>